<feature type="DNA-binding region" description="H-T-H motif" evidence="2">
    <location>
        <begin position="34"/>
        <end position="53"/>
    </location>
</feature>
<reference evidence="4 5" key="1">
    <citation type="submission" date="2022-03" db="EMBL/GenBank/DDBJ databases">
        <title>Genomic Encyclopedia of Type Strains, Phase III (KMG-III): the genomes of soil and plant-associated and newly described type strains.</title>
        <authorList>
            <person name="Whitman W."/>
        </authorList>
    </citation>
    <scope>NUCLEOTIDE SEQUENCE [LARGE SCALE GENOMIC DNA]</scope>
    <source>
        <strain evidence="4 5">BSker1</strain>
    </source>
</reference>
<dbReference type="RefSeq" id="WP_253446079.1">
    <property type="nucleotide sequence ID" value="NZ_JALJYF010000001.1"/>
</dbReference>
<organism evidence="4 5">
    <name type="scientific">Natronospira proteinivora</name>
    <dbReference type="NCBI Taxonomy" id="1807133"/>
    <lineage>
        <taxon>Bacteria</taxon>
        <taxon>Pseudomonadati</taxon>
        <taxon>Pseudomonadota</taxon>
        <taxon>Gammaproteobacteria</taxon>
        <taxon>Natronospirales</taxon>
        <taxon>Natronospiraceae</taxon>
        <taxon>Natronospira</taxon>
    </lineage>
</organism>
<evidence type="ECO:0000313" key="5">
    <source>
        <dbReference type="Proteomes" id="UP001523550"/>
    </source>
</evidence>
<name>A0ABT1G9G0_9GAMM</name>
<dbReference type="InterPro" id="IPR001647">
    <property type="entry name" value="HTH_TetR"/>
</dbReference>
<dbReference type="SUPFAM" id="SSF48498">
    <property type="entry name" value="Tetracyclin repressor-like, C-terminal domain"/>
    <property type="match status" value="1"/>
</dbReference>
<dbReference type="Pfam" id="PF00440">
    <property type="entry name" value="TetR_N"/>
    <property type="match status" value="1"/>
</dbReference>
<proteinExistence type="predicted"/>
<dbReference type="InterPro" id="IPR041479">
    <property type="entry name" value="TetR_CgmR_C"/>
</dbReference>
<evidence type="ECO:0000256" key="1">
    <source>
        <dbReference type="ARBA" id="ARBA00023125"/>
    </source>
</evidence>
<dbReference type="SUPFAM" id="SSF46689">
    <property type="entry name" value="Homeodomain-like"/>
    <property type="match status" value="1"/>
</dbReference>
<evidence type="ECO:0000259" key="3">
    <source>
        <dbReference type="PROSITE" id="PS50977"/>
    </source>
</evidence>
<sequence>MESQRRKKQPDLVRRRLIEAGISIAVEHGLAAATVQAVSDKAGVTKGGFLHHFPSKRALITAIIKDLITSAEREINEHMAEDPDKYGSFTRAYIEFSLNSAWEGLYDRPTAIAILAISDSELRSIWADWYNEMQRKHRQTDGDEHLAIIRLTADGLWLAALSDLDIPNLAKIRERLLDRTRN</sequence>
<comment type="caution">
    <text evidence="4">The sequence shown here is derived from an EMBL/GenBank/DDBJ whole genome shotgun (WGS) entry which is preliminary data.</text>
</comment>
<accession>A0ABT1G9G0</accession>
<evidence type="ECO:0000313" key="4">
    <source>
        <dbReference type="EMBL" id="MCP1726963.1"/>
    </source>
</evidence>
<keyword evidence="1 2" id="KW-0238">DNA-binding</keyword>
<dbReference type="EMBL" id="JALJYF010000001">
    <property type="protein sequence ID" value="MCP1726963.1"/>
    <property type="molecule type" value="Genomic_DNA"/>
</dbReference>
<dbReference type="InterPro" id="IPR036271">
    <property type="entry name" value="Tet_transcr_reg_TetR-rel_C_sf"/>
</dbReference>
<dbReference type="PANTHER" id="PTHR30055">
    <property type="entry name" value="HTH-TYPE TRANSCRIPTIONAL REGULATOR RUTR"/>
    <property type="match status" value="1"/>
</dbReference>
<protein>
    <submittedName>
        <fullName evidence="4">AcrR family transcriptional regulator</fullName>
    </submittedName>
</protein>
<gene>
    <name evidence="4" type="ORF">J2T60_000928</name>
</gene>
<dbReference type="PANTHER" id="PTHR30055:SF148">
    <property type="entry name" value="TETR-FAMILY TRANSCRIPTIONAL REGULATOR"/>
    <property type="match status" value="1"/>
</dbReference>
<dbReference type="Gene3D" id="1.10.357.10">
    <property type="entry name" value="Tetracycline Repressor, domain 2"/>
    <property type="match status" value="1"/>
</dbReference>
<dbReference type="InterPro" id="IPR050109">
    <property type="entry name" value="HTH-type_TetR-like_transc_reg"/>
</dbReference>
<feature type="domain" description="HTH tetR-type" evidence="3">
    <location>
        <begin position="11"/>
        <end position="71"/>
    </location>
</feature>
<dbReference type="PRINTS" id="PR00455">
    <property type="entry name" value="HTHTETR"/>
</dbReference>
<dbReference type="Pfam" id="PF17937">
    <property type="entry name" value="TetR_C_28"/>
    <property type="match status" value="1"/>
</dbReference>
<evidence type="ECO:0000256" key="2">
    <source>
        <dbReference type="PROSITE-ProRule" id="PRU00335"/>
    </source>
</evidence>
<keyword evidence="5" id="KW-1185">Reference proteome</keyword>
<dbReference type="InterPro" id="IPR009057">
    <property type="entry name" value="Homeodomain-like_sf"/>
</dbReference>
<dbReference type="Proteomes" id="UP001523550">
    <property type="component" value="Unassembled WGS sequence"/>
</dbReference>
<dbReference type="PROSITE" id="PS50977">
    <property type="entry name" value="HTH_TETR_2"/>
    <property type="match status" value="1"/>
</dbReference>